<accession>A0A2R4MJE5</accession>
<dbReference type="AlphaFoldDB" id="A0A2R4MJE5"/>
<name>A0A2R4MJE5_9HYPH</name>
<organism evidence="2 3">
    <name type="scientific">Maritalea myrionectae</name>
    <dbReference type="NCBI Taxonomy" id="454601"/>
    <lineage>
        <taxon>Bacteria</taxon>
        <taxon>Pseudomonadati</taxon>
        <taxon>Pseudomonadota</taxon>
        <taxon>Alphaproteobacteria</taxon>
        <taxon>Hyphomicrobiales</taxon>
        <taxon>Devosiaceae</taxon>
        <taxon>Maritalea</taxon>
    </lineage>
</organism>
<sequence>MRLSSSFFHFALASLGALCLSMPATAQMQRNVIGTVEAQIGDRAYSGETIEVPSEGTATATATMIGPVKTISIQAHNPNAEKLLEDVVNLNFTLMGEDAAGSIIDATISFWPEGMGAPFYTSQFGENRANVTLETLSFDADMGTARGNFSGNVCRQDSFSTPPDPHDCHTIEGTFDTALKIKK</sequence>
<protein>
    <submittedName>
        <fullName evidence="2">Uncharacterized protein</fullName>
    </submittedName>
</protein>
<proteinExistence type="predicted"/>
<reference evidence="2 3" key="1">
    <citation type="submission" date="2017-05" db="EMBL/GenBank/DDBJ databases">
        <title>Genome Analysis of Maritalea myrionectae HL2708#5.</title>
        <authorList>
            <consortium name="Cotde Inc.-PKNU"/>
            <person name="Jang D."/>
            <person name="Oh H.-M."/>
        </authorList>
    </citation>
    <scope>NUCLEOTIDE SEQUENCE [LARGE SCALE GENOMIC DNA]</scope>
    <source>
        <strain evidence="2 3">HL2708#5</strain>
        <plasmid evidence="3">phl2708x3</plasmid>
    </source>
</reference>
<feature type="chain" id="PRO_5015359013" evidence="1">
    <location>
        <begin position="27"/>
        <end position="183"/>
    </location>
</feature>
<gene>
    <name evidence="2" type="ORF">MXMO3_03606</name>
</gene>
<keyword evidence="1" id="KW-0732">Signal</keyword>
<dbReference type="RefSeq" id="WP_117397050.1">
    <property type="nucleotide sequence ID" value="NZ_CP021331.1"/>
</dbReference>
<keyword evidence="3" id="KW-1185">Reference proteome</keyword>
<keyword evidence="2" id="KW-0614">Plasmid</keyword>
<dbReference type="EMBL" id="CP021331">
    <property type="protein sequence ID" value="AVX06109.1"/>
    <property type="molecule type" value="Genomic_DNA"/>
</dbReference>
<geneLocation type="plasmid" evidence="3">
    <name>phl2708x3</name>
</geneLocation>
<evidence type="ECO:0000313" key="2">
    <source>
        <dbReference type="EMBL" id="AVX06109.1"/>
    </source>
</evidence>
<feature type="signal peptide" evidence="1">
    <location>
        <begin position="1"/>
        <end position="26"/>
    </location>
</feature>
<dbReference type="KEGG" id="mmyr:MXMO3_03606"/>
<dbReference type="Proteomes" id="UP000258927">
    <property type="component" value="Plasmid pHL2708X3"/>
</dbReference>
<evidence type="ECO:0000313" key="3">
    <source>
        <dbReference type="Proteomes" id="UP000258927"/>
    </source>
</evidence>
<evidence type="ECO:0000256" key="1">
    <source>
        <dbReference type="SAM" id="SignalP"/>
    </source>
</evidence>